<organism evidence="2">
    <name type="scientific">Fusarium oxysporum f. sp. pisi HDV247</name>
    <dbReference type="NCBI Taxonomy" id="1080344"/>
    <lineage>
        <taxon>Eukaryota</taxon>
        <taxon>Fungi</taxon>
        <taxon>Dikarya</taxon>
        <taxon>Ascomycota</taxon>
        <taxon>Pezizomycotina</taxon>
        <taxon>Sordariomycetes</taxon>
        <taxon>Hypocreomycetidae</taxon>
        <taxon>Hypocreales</taxon>
        <taxon>Nectriaceae</taxon>
        <taxon>Fusarium</taxon>
        <taxon>Fusarium oxysporum species complex</taxon>
    </lineage>
</organism>
<reference evidence="2" key="2">
    <citation type="submission" date="2012-05" db="EMBL/GenBank/DDBJ databases">
        <title>Annotation of the Genome Sequence of Fusarium oxysporum HDV247.</title>
        <authorList>
            <consortium name="The Broad Institute Genomics Platform"/>
            <person name="Ma L.-J."/>
            <person name="Corby-Kistler H."/>
            <person name="Broz K."/>
            <person name="Gale L.R."/>
            <person name="Jonkers W."/>
            <person name="O'Donnell K."/>
            <person name="Ploetz R."/>
            <person name="Steinberg C."/>
            <person name="Schwartz D.C."/>
            <person name="VanEtten H."/>
            <person name="Zhou S."/>
            <person name="Young S.K."/>
            <person name="Zeng Q."/>
            <person name="Gargeya S."/>
            <person name="Fitzgerald M."/>
            <person name="Abouelleil A."/>
            <person name="Alvarado L."/>
            <person name="Chapman S.B."/>
            <person name="Gainer-Dewar J."/>
            <person name="Goldberg J."/>
            <person name="Griggs A."/>
            <person name="Gujja S."/>
            <person name="Hansen M."/>
            <person name="Howarth C."/>
            <person name="Imamovic A."/>
            <person name="Ireland A."/>
            <person name="Larimer J."/>
            <person name="McCowan C."/>
            <person name="Murphy C."/>
            <person name="Pearson M."/>
            <person name="Poon T.W."/>
            <person name="Priest M."/>
            <person name="Roberts A."/>
            <person name="Saif S."/>
            <person name="Shea T."/>
            <person name="Sykes S."/>
            <person name="Wortman J."/>
            <person name="Nusbaum C."/>
            <person name="Birren B."/>
        </authorList>
    </citation>
    <scope>NUCLEOTIDE SEQUENCE</scope>
    <source>
        <strain evidence="2">HDV247</strain>
    </source>
</reference>
<evidence type="ECO:0000313" key="2">
    <source>
        <dbReference type="EMBL" id="EXA32937.1"/>
    </source>
</evidence>
<dbReference type="EMBL" id="JH650990">
    <property type="protein sequence ID" value="EXA32937.1"/>
    <property type="molecule type" value="Genomic_DNA"/>
</dbReference>
<dbReference type="Proteomes" id="UP000030751">
    <property type="component" value="Unassembled WGS sequence"/>
</dbReference>
<accession>W9NSK3</accession>
<feature type="transmembrane region" description="Helical" evidence="1">
    <location>
        <begin position="21"/>
        <end position="47"/>
    </location>
</feature>
<proteinExistence type="predicted"/>
<keyword evidence="1" id="KW-0472">Membrane</keyword>
<reference evidence="2" key="1">
    <citation type="submission" date="2011-10" db="EMBL/GenBank/DDBJ databases">
        <title>The Genome Sequence of Fusarium oxysporum HDV247.</title>
        <authorList>
            <consortium name="The Broad Institute Genome Sequencing Platform"/>
            <person name="Ma L.-J."/>
            <person name="Gale L.R."/>
            <person name="Schwartz D.C."/>
            <person name="Zhou S."/>
            <person name="Corby-Kistler H."/>
            <person name="Young S.K."/>
            <person name="Zeng Q."/>
            <person name="Gargeya S."/>
            <person name="Fitzgerald M."/>
            <person name="Haas B."/>
            <person name="Abouelleil A."/>
            <person name="Alvarado L."/>
            <person name="Arachchi H.M."/>
            <person name="Berlin A."/>
            <person name="Brown A."/>
            <person name="Chapman S.B."/>
            <person name="Chen Z."/>
            <person name="Dunbar C."/>
            <person name="Freedman E."/>
            <person name="Gearin G."/>
            <person name="Goldberg J."/>
            <person name="Griggs A."/>
            <person name="Gujja S."/>
            <person name="Heiman D."/>
            <person name="Howarth C."/>
            <person name="Larson L."/>
            <person name="Lui A."/>
            <person name="MacDonald P.J.P."/>
            <person name="Montmayeur A."/>
            <person name="Murphy C."/>
            <person name="Neiman D."/>
            <person name="Pearson M."/>
            <person name="Priest M."/>
            <person name="Roberts A."/>
            <person name="Saif S."/>
            <person name="Shea T."/>
            <person name="Shenoy N."/>
            <person name="Sisk P."/>
            <person name="Stolte C."/>
            <person name="Sykes S."/>
            <person name="Wortman J."/>
            <person name="Nusbaum C."/>
            <person name="Birren B."/>
        </authorList>
    </citation>
    <scope>NUCLEOTIDE SEQUENCE [LARGE SCALE GENOMIC DNA]</scope>
    <source>
        <strain evidence="2">HDV247</strain>
    </source>
</reference>
<keyword evidence="1" id="KW-0812">Transmembrane</keyword>
<dbReference type="HOGENOM" id="CLU_2573959_0_0_1"/>
<name>W9NSK3_FUSOX</name>
<gene>
    <name evidence="2" type="ORF">FOVG_15910</name>
</gene>
<evidence type="ECO:0000256" key="1">
    <source>
        <dbReference type="SAM" id="Phobius"/>
    </source>
</evidence>
<dbReference type="AlphaFoldDB" id="W9NSK3"/>
<dbReference type="OrthoDB" id="5103325at2759"/>
<sequence>MLRIYPLHCYFPDGGRLLSELALLAESMGFLAQALYFVVLVLHASVYDGVATARWKITFLATAALMFRLAGEVRDLAMSCE</sequence>
<keyword evidence="1" id="KW-1133">Transmembrane helix</keyword>
<protein>
    <submittedName>
        <fullName evidence="2">Uncharacterized protein</fullName>
    </submittedName>
</protein>